<evidence type="ECO:0000256" key="11">
    <source>
        <dbReference type="ARBA" id="ARBA00022917"/>
    </source>
</evidence>
<dbReference type="SUPFAM" id="SSF101353">
    <property type="entry name" value="Putative anticodon-binding domain of alanyl-tRNA synthetase (AlaRS)"/>
    <property type="match status" value="1"/>
</dbReference>
<protein>
    <recommendedName>
        <fullName evidence="3">Alanine--tRNA ligase</fullName>
        <ecNumber evidence="2">6.1.1.7</ecNumber>
    </recommendedName>
</protein>
<proteinExistence type="inferred from homology"/>
<dbReference type="InterPro" id="IPR023033">
    <property type="entry name" value="Ala_tRNA_ligase_euk/bac"/>
</dbReference>
<dbReference type="Gene3D" id="3.30.980.10">
    <property type="entry name" value="Threonyl-trna Synthetase, Chain A, domain 2"/>
    <property type="match status" value="1"/>
</dbReference>
<evidence type="ECO:0000256" key="14">
    <source>
        <dbReference type="HAMAP-Rule" id="MF_03133"/>
    </source>
</evidence>
<dbReference type="GO" id="GO:0005524">
    <property type="term" value="F:ATP binding"/>
    <property type="evidence" value="ECO:0007669"/>
    <property type="project" value="UniProtKB-UniRule"/>
</dbReference>
<dbReference type="SUPFAM" id="SSF55186">
    <property type="entry name" value="ThrRS/AlaRS common domain"/>
    <property type="match status" value="1"/>
</dbReference>
<dbReference type="GO" id="GO:0008270">
    <property type="term" value="F:zinc ion binding"/>
    <property type="evidence" value="ECO:0007669"/>
    <property type="project" value="UniProtKB-UniRule"/>
</dbReference>
<dbReference type="Proteomes" id="UP001152320">
    <property type="component" value="Chromosome 23"/>
</dbReference>
<dbReference type="InterPro" id="IPR009000">
    <property type="entry name" value="Transl_B-barrel_sf"/>
</dbReference>
<name>A0A9Q0YBE5_HOLLE</name>
<comment type="caution">
    <text evidence="17">The sequence shown here is derived from an EMBL/GenBank/DDBJ whole genome shotgun (WGS) entry which is preliminary data.</text>
</comment>
<dbReference type="InterPro" id="IPR045864">
    <property type="entry name" value="aa-tRNA-synth_II/BPL/LPL"/>
</dbReference>
<dbReference type="PANTHER" id="PTHR11777:SF9">
    <property type="entry name" value="ALANINE--TRNA LIGASE, CYTOPLASMIC"/>
    <property type="match status" value="1"/>
</dbReference>
<evidence type="ECO:0000256" key="5">
    <source>
        <dbReference type="ARBA" id="ARBA00022598"/>
    </source>
</evidence>
<comment type="domain">
    <text evidence="14">Consists of three domains; the N-terminal catalytic domain, the editing domain and the C-terminal C-Ala domain. The editing domain removes incorrectly charged amino acids, while the C-Ala domain, along with tRNA(Ala), serves as a bridge to cooperatively bring together the editing and aminoacylation centers thus stimulating deacylation of misacylated tRNAs.</text>
</comment>
<sequence>MLNCQKLCFIFGTAKLCTDHGLCRLTLPSCQLHIRPAKSFRWFGTSCSKWTSVEGNSARDIRTKFIDYFQTCHKHVFVPSSSVLPPEGSGLLFANAGMNQFKDIIQGTVDPNSRQSQYKRVVNSQKCIRAGGKHNDLEDVGKDSYHHTFFEMLGNWSFGNYFKLEACSMAWDLLTNVYRLPQDQLYVTYFAGDEKLGLTADTESRDIWLSLGIPAQRILPFGMKDNFWEMGPVGPCGPCSEIHFNRSSVEEAAHLVNKDDPDVLEIWNLVFMEHFREPTGILTPLPNKHVDTGLGLERLVSVLQGVNSNYETDLFLPLMDAIRKYSGARPYSGLLGPFDTDLIDAAYRVIADHVRMLSVAIADGGQPDYYKRGYILKRVIRRAVRFAVEKLQSPPGLLSNLVPVVVDSLGDTYPELSRNQEEISSIIDAEEKQFLKSLKKGEKYLLKTFKKLGPDRVLPGDLAWKMYDGYGFPIDLTKLIAEEHGVKIDMEAFEETRKLKHEVTSKGGIKNKEQILKFALKNEDISLLMKEGVAPTDDVHKFSYSSKSADEYEFEVLKAKVCAIKTENNGIVNGISAREQCAVILDCTNFYAEQGGQEWDEGVFISPDQKDVLFNVEDVQAIAGYILHIGETDQPIRTGMEVELHIDKDRRLSIMKNHTATHLLNFALREVLPAAEQRGSLVAPGKFRFDFNAKRALSREELSQVMKKCSDLIGTNYWVYRRSLPLNYAKSIPGVRAMFQESGHDPVTVVSIGEDIGGEQPPQEVNGYHLSVEFCGGTHVTCTSHLGKMKIVSQKLASGGIRRLTAITGDVAAVAEEKAVSLEKEAASCRSRVKDVLETGSCDQPSLHSLHRDLLTLSDNINDTVMDVNQKEDLKTDVTHLREKLRKYQKKLKKAAMSKIVDDIVTDEKFLTLSRIVRHLPDDLEPKDLRDIGIQCQKRDMKSSLMLLSQKGKIVHCFCVTSECMRKSGFTASVWAQEAASLLNGKWDGNDVTGKVTAKATNKNIAECIERLQNSNT</sequence>
<evidence type="ECO:0000256" key="8">
    <source>
        <dbReference type="ARBA" id="ARBA00022833"/>
    </source>
</evidence>
<feature type="domain" description="Alanyl-transfer RNA synthetases family profile" evidence="16">
    <location>
        <begin position="56"/>
        <end position="818"/>
    </location>
</feature>
<dbReference type="InterPro" id="IPR018162">
    <property type="entry name" value="Ala-tRNA-ligase_IIc_anticod-bd"/>
</dbReference>
<dbReference type="GO" id="GO:0004813">
    <property type="term" value="F:alanine-tRNA ligase activity"/>
    <property type="evidence" value="ECO:0007669"/>
    <property type="project" value="UniProtKB-UniRule"/>
</dbReference>
<dbReference type="FunFam" id="3.30.930.10:FF:000011">
    <property type="entry name" value="Alanine--tRNA ligase, cytoplasmic"/>
    <property type="match status" value="1"/>
</dbReference>
<evidence type="ECO:0000256" key="6">
    <source>
        <dbReference type="ARBA" id="ARBA00022723"/>
    </source>
</evidence>
<keyword evidence="4 14" id="KW-0820">tRNA-binding</keyword>
<feature type="coiled-coil region" evidence="15">
    <location>
        <begin position="871"/>
        <end position="898"/>
    </location>
</feature>
<dbReference type="HAMAP" id="MF_00036_B">
    <property type="entry name" value="Ala_tRNA_synth_B"/>
    <property type="match status" value="1"/>
</dbReference>
<evidence type="ECO:0000256" key="9">
    <source>
        <dbReference type="ARBA" id="ARBA00022840"/>
    </source>
</evidence>
<evidence type="ECO:0000256" key="15">
    <source>
        <dbReference type="SAM" id="Coils"/>
    </source>
</evidence>
<evidence type="ECO:0000256" key="13">
    <source>
        <dbReference type="ARBA" id="ARBA00048300"/>
    </source>
</evidence>
<reference evidence="17" key="1">
    <citation type="submission" date="2021-10" db="EMBL/GenBank/DDBJ databases">
        <title>Tropical sea cucumber genome reveals ecological adaptation and Cuvierian tubules defense mechanism.</title>
        <authorList>
            <person name="Chen T."/>
        </authorList>
    </citation>
    <scope>NUCLEOTIDE SEQUENCE</scope>
    <source>
        <strain evidence="17">Nanhai2018</strain>
        <tissue evidence="17">Muscle</tissue>
    </source>
</reference>
<dbReference type="GO" id="GO:0000049">
    <property type="term" value="F:tRNA binding"/>
    <property type="evidence" value="ECO:0007669"/>
    <property type="project" value="UniProtKB-KW"/>
</dbReference>
<feature type="binding site" evidence="14">
    <location>
        <position position="662"/>
    </location>
    <ligand>
        <name>Zn(2+)</name>
        <dbReference type="ChEBI" id="CHEBI:29105"/>
    </ligand>
</feature>
<evidence type="ECO:0000256" key="12">
    <source>
        <dbReference type="ARBA" id="ARBA00023146"/>
    </source>
</evidence>
<dbReference type="NCBIfam" id="TIGR00344">
    <property type="entry name" value="alaS"/>
    <property type="match status" value="1"/>
</dbReference>
<accession>A0A9Q0YBE5</accession>
<evidence type="ECO:0000256" key="4">
    <source>
        <dbReference type="ARBA" id="ARBA00022555"/>
    </source>
</evidence>
<evidence type="ECO:0000256" key="10">
    <source>
        <dbReference type="ARBA" id="ARBA00022884"/>
    </source>
</evidence>
<dbReference type="Gene3D" id="2.40.30.130">
    <property type="match status" value="1"/>
</dbReference>
<evidence type="ECO:0000313" key="18">
    <source>
        <dbReference type="Proteomes" id="UP001152320"/>
    </source>
</evidence>
<evidence type="ECO:0000256" key="1">
    <source>
        <dbReference type="ARBA" id="ARBA00008429"/>
    </source>
</evidence>
<feature type="binding site" evidence="14">
    <location>
        <position position="658"/>
    </location>
    <ligand>
        <name>Zn(2+)</name>
        <dbReference type="ChEBI" id="CHEBI:29105"/>
    </ligand>
</feature>
<evidence type="ECO:0000256" key="7">
    <source>
        <dbReference type="ARBA" id="ARBA00022741"/>
    </source>
</evidence>
<dbReference type="InterPro" id="IPR018164">
    <property type="entry name" value="Ala-tRNA-synth_IIc_N"/>
</dbReference>
<feature type="binding site" evidence="14">
    <location>
        <position position="779"/>
    </location>
    <ligand>
        <name>Zn(2+)</name>
        <dbReference type="ChEBI" id="CHEBI:29105"/>
    </ligand>
</feature>
<keyword evidence="6 14" id="KW-0479">Metal-binding</keyword>
<dbReference type="InterPro" id="IPR002318">
    <property type="entry name" value="Ala-tRNA-lgiase_IIc"/>
</dbReference>
<comment type="function">
    <text evidence="14">Catalyzes the attachment of alanine to tRNA(Ala) in a two-step reaction: alanine is first activated by ATP to form Ala-AMP and then transferred to the acceptor end of tRNA(Ala). Also edits incorrectly charged tRNA(Ala) via its editing domain.</text>
</comment>
<dbReference type="AlphaFoldDB" id="A0A9Q0YBE5"/>
<feature type="binding site" evidence="14">
    <location>
        <position position="775"/>
    </location>
    <ligand>
        <name>Zn(2+)</name>
        <dbReference type="ChEBI" id="CHEBI:29105"/>
    </ligand>
</feature>
<comment type="subunit">
    <text evidence="14">Monomer.</text>
</comment>
<dbReference type="GO" id="GO:0002161">
    <property type="term" value="F:aminoacyl-tRNA deacylase activity"/>
    <property type="evidence" value="ECO:0007669"/>
    <property type="project" value="TreeGrafter"/>
</dbReference>
<keyword evidence="7 14" id="KW-0547">Nucleotide-binding</keyword>
<keyword evidence="10 14" id="KW-0694">RNA-binding</keyword>
<dbReference type="InterPro" id="IPR018165">
    <property type="entry name" value="Ala-tRNA-synth_IIc_core"/>
</dbReference>
<keyword evidence="11 14" id="KW-0648">Protein biosynthesis</keyword>
<dbReference type="OrthoDB" id="2423964at2759"/>
<dbReference type="PROSITE" id="PS50860">
    <property type="entry name" value="AA_TRNA_LIGASE_II_ALA"/>
    <property type="match status" value="1"/>
</dbReference>
<dbReference type="FunFam" id="3.30.980.10:FF:000004">
    <property type="entry name" value="Alanine--tRNA ligase, cytoplasmic"/>
    <property type="match status" value="1"/>
</dbReference>
<comment type="similarity">
    <text evidence="1">Belongs to the class-II aminoacyl-tRNA synthetase family. Alax-L subfamily.</text>
</comment>
<dbReference type="PRINTS" id="PR00980">
    <property type="entry name" value="TRNASYNTHALA"/>
</dbReference>
<keyword evidence="5 14" id="KW-0436">Ligase</keyword>
<comment type="cofactor">
    <cofactor evidence="14">
        <name>Zn(2+)</name>
        <dbReference type="ChEBI" id="CHEBI:29105"/>
    </cofactor>
    <text evidence="14">Binds 1 zinc ion per subunit.</text>
</comment>
<keyword evidence="18" id="KW-1185">Reference proteome</keyword>
<dbReference type="Gene3D" id="3.10.310.40">
    <property type="match status" value="1"/>
</dbReference>
<dbReference type="InterPro" id="IPR012947">
    <property type="entry name" value="tRNA_SAD"/>
</dbReference>
<dbReference type="Pfam" id="PF01411">
    <property type="entry name" value="tRNA-synt_2c"/>
    <property type="match status" value="1"/>
</dbReference>
<comment type="catalytic activity">
    <reaction evidence="13 14">
        <text>tRNA(Ala) + L-alanine + ATP = L-alanyl-tRNA(Ala) + AMP + diphosphate</text>
        <dbReference type="Rhea" id="RHEA:12540"/>
        <dbReference type="Rhea" id="RHEA-COMP:9657"/>
        <dbReference type="Rhea" id="RHEA-COMP:9923"/>
        <dbReference type="ChEBI" id="CHEBI:30616"/>
        <dbReference type="ChEBI" id="CHEBI:33019"/>
        <dbReference type="ChEBI" id="CHEBI:57972"/>
        <dbReference type="ChEBI" id="CHEBI:78442"/>
        <dbReference type="ChEBI" id="CHEBI:78497"/>
        <dbReference type="ChEBI" id="CHEBI:456215"/>
        <dbReference type="EC" id="6.1.1.7"/>
    </reaction>
</comment>
<organism evidence="17 18">
    <name type="scientific">Holothuria leucospilota</name>
    <name type="common">Black long sea cucumber</name>
    <name type="synonym">Mertensiothuria leucospilota</name>
    <dbReference type="NCBI Taxonomy" id="206669"/>
    <lineage>
        <taxon>Eukaryota</taxon>
        <taxon>Metazoa</taxon>
        <taxon>Echinodermata</taxon>
        <taxon>Eleutherozoa</taxon>
        <taxon>Echinozoa</taxon>
        <taxon>Holothuroidea</taxon>
        <taxon>Aspidochirotacea</taxon>
        <taxon>Aspidochirotida</taxon>
        <taxon>Holothuriidae</taxon>
        <taxon>Holothuria</taxon>
    </lineage>
</organism>
<dbReference type="PANTHER" id="PTHR11777">
    <property type="entry name" value="ALANYL-TRNA SYNTHETASE"/>
    <property type="match status" value="1"/>
</dbReference>
<dbReference type="EC" id="6.1.1.7" evidence="2"/>
<keyword evidence="15" id="KW-0175">Coiled coil</keyword>
<dbReference type="GO" id="GO:0005739">
    <property type="term" value="C:mitochondrion"/>
    <property type="evidence" value="ECO:0007669"/>
    <property type="project" value="TreeGrafter"/>
</dbReference>
<dbReference type="SUPFAM" id="SSF55681">
    <property type="entry name" value="Class II aaRS and biotin synthetases"/>
    <property type="match status" value="1"/>
</dbReference>
<evidence type="ECO:0000256" key="3">
    <source>
        <dbReference type="ARBA" id="ARBA00017959"/>
    </source>
</evidence>
<dbReference type="Pfam" id="PF07973">
    <property type="entry name" value="tRNA_SAD"/>
    <property type="match status" value="1"/>
</dbReference>
<evidence type="ECO:0000256" key="2">
    <source>
        <dbReference type="ARBA" id="ARBA00013168"/>
    </source>
</evidence>
<dbReference type="EMBL" id="JAIZAY010000023">
    <property type="protein sequence ID" value="KAJ8019468.1"/>
    <property type="molecule type" value="Genomic_DNA"/>
</dbReference>
<evidence type="ECO:0000259" key="16">
    <source>
        <dbReference type="PROSITE" id="PS50860"/>
    </source>
</evidence>
<gene>
    <name evidence="17" type="ORF">HOLleu_41083</name>
</gene>
<dbReference type="InterPro" id="IPR018163">
    <property type="entry name" value="Thr/Ala-tRNA-synth_IIc_edit"/>
</dbReference>
<dbReference type="GO" id="GO:0006419">
    <property type="term" value="P:alanyl-tRNA aminoacylation"/>
    <property type="evidence" value="ECO:0007669"/>
    <property type="project" value="InterPro"/>
</dbReference>
<dbReference type="Gene3D" id="3.30.930.10">
    <property type="entry name" value="Bira Bifunctional Protein, Domain 2"/>
    <property type="match status" value="1"/>
</dbReference>
<dbReference type="SMART" id="SM00863">
    <property type="entry name" value="tRNA_SAD"/>
    <property type="match status" value="1"/>
</dbReference>
<keyword evidence="8 14" id="KW-0862">Zinc</keyword>
<dbReference type="CDD" id="cd00673">
    <property type="entry name" value="AlaRS_core"/>
    <property type="match status" value="1"/>
</dbReference>
<dbReference type="SUPFAM" id="SSF50447">
    <property type="entry name" value="Translation proteins"/>
    <property type="match status" value="1"/>
</dbReference>
<evidence type="ECO:0000313" key="17">
    <source>
        <dbReference type="EMBL" id="KAJ8019468.1"/>
    </source>
</evidence>
<dbReference type="InterPro" id="IPR050058">
    <property type="entry name" value="Ala-tRNA_ligase"/>
</dbReference>
<keyword evidence="9 14" id="KW-0067">ATP-binding</keyword>
<keyword evidence="12 14" id="KW-0030">Aminoacyl-tRNA synthetase</keyword>